<dbReference type="Proteomes" id="UP000649573">
    <property type="component" value="Unassembled WGS sequence"/>
</dbReference>
<evidence type="ECO:0000313" key="1">
    <source>
        <dbReference type="EMBL" id="GGU35295.1"/>
    </source>
</evidence>
<organism evidence="1 2">
    <name type="scientific">Lentzea flava</name>
    <dbReference type="NCBI Taxonomy" id="103732"/>
    <lineage>
        <taxon>Bacteria</taxon>
        <taxon>Bacillati</taxon>
        <taxon>Actinomycetota</taxon>
        <taxon>Actinomycetes</taxon>
        <taxon>Pseudonocardiales</taxon>
        <taxon>Pseudonocardiaceae</taxon>
        <taxon>Lentzea</taxon>
    </lineage>
</organism>
<evidence type="ECO:0000313" key="2">
    <source>
        <dbReference type="Proteomes" id="UP000649573"/>
    </source>
</evidence>
<sequence length="63" mass="6380">MTRHNAANAVSRAALVTPLGSTFTSAIPANDGNRAAGIAEVTQRRSQRDAAFGGSPPAIDVCA</sequence>
<proteinExistence type="predicted"/>
<accession>A0ABQ2UHC4</accession>
<name>A0ABQ2UHC4_9PSEU</name>
<gene>
    <name evidence="1" type="ORF">GCM10010178_29370</name>
</gene>
<keyword evidence="2" id="KW-1185">Reference proteome</keyword>
<comment type="caution">
    <text evidence="1">The sequence shown here is derived from an EMBL/GenBank/DDBJ whole genome shotgun (WGS) entry which is preliminary data.</text>
</comment>
<dbReference type="EMBL" id="BMRE01000010">
    <property type="protein sequence ID" value="GGU35295.1"/>
    <property type="molecule type" value="Genomic_DNA"/>
</dbReference>
<protein>
    <submittedName>
        <fullName evidence="1">Uncharacterized protein</fullName>
    </submittedName>
</protein>
<reference evidence="2" key="1">
    <citation type="journal article" date="2019" name="Int. J. Syst. Evol. Microbiol.">
        <title>The Global Catalogue of Microorganisms (GCM) 10K type strain sequencing project: providing services to taxonomists for standard genome sequencing and annotation.</title>
        <authorList>
            <consortium name="The Broad Institute Genomics Platform"/>
            <consortium name="The Broad Institute Genome Sequencing Center for Infectious Disease"/>
            <person name="Wu L."/>
            <person name="Ma J."/>
        </authorList>
    </citation>
    <scope>NUCLEOTIDE SEQUENCE [LARGE SCALE GENOMIC DNA]</scope>
    <source>
        <strain evidence="2">JCM 3296</strain>
    </source>
</reference>